<evidence type="ECO:0000256" key="2">
    <source>
        <dbReference type="ARBA" id="ARBA00022898"/>
    </source>
</evidence>
<accession>A0A7J7JU28</accession>
<dbReference type="Pfam" id="PF00291">
    <property type="entry name" value="PALP"/>
    <property type="match status" value="1"/>
</dbReference>
<evidence type="ECO:0000256" key="1">
    <source>
        <dbReference type="ARBA" id="ARBA00001933"/>
    </source>
</evidence>
<dbReference type="PANTHER" id="PTHR48078:SF6">
    <property type="entry name" value="L-THREONINE DEHYDRATASE CATABOLIC TDCB"/>
    <property type="match status" value="1"/>
</dbReference>
<protein>
    <recommendedName>
        <fullName evidence="4">L-serine deaminase</fullName>
    </recommendedName>
    <alternativeName>
        <fullName evidence="5">L-threonine dehydratase</fullName>
    </alternativeName>
</protein>
<feature type="domain" description="Tryptophan synthase beta chain-like PALP" evidence="6">
    <location>
        <begin position="24"/>
        <end position="304"/>
    </location>
</feature>
<proteinExistence type="predicted"/>
<dbReference type="EMBL" id="VXIV02001850">
    <property type="protein sequence ID" value="KAF6029174.1"/>
    <property type="molecule type" value="Genomic_DNA"/>
</dbReference>
<dbReference type="Proteomes" id="UP000593567">
    <property type="component" value="Unassembled WGS sequence"/>
</dbReference>
<organism evidence="7 8">
    <name type="scientific">Bugula neritina</name>
    <name type="common">Brown bryozoan</name>
    <name type="synonym">Sertularia neritina</name>
    <dbReference type="NCBI Taxonomy" id="10212"/>
    <lineage>
        <taxon>Eukaryota</taxon>
        <taxon>Metazoa</taxon>
        <taxon>Spiralia</taxon>
        <taxon>Lophotrochozoa</taxon>
        <taxon>Bryozoa</taxon>
        <taxon>Gymnolaemata</taxon>
        <taxon>Cheilostomatida</taxon>
        <taxon>Flustrina</taxon>
        <taxon>Buguloidea</taxon>
        <taxon>Bugulidae</taxon>
        <taxon>Bugula</taxon>
    </lineage>
</organism>
<dbReference type="AlphaFoldDB" id="A0A7J7JU28"/>
<dbReference type="SUPFAM" id="SSF53686">
    <property type="entry name" value="Tryptophan synthase beta subunit-like PLP-dependent enzymes"/>
    <property type="match status" value="1"/>
</dbReference>
<comment type="cofactor">
    <cofactor evidence="1">
        <name>pyridoxal 5'-phosphate</name>
        <dbReference type="ChEBI" id="CHEBI:597326"/>
    </cofactor>
</comment>
<comment type="caution">
    <text evidence="7">The sequence shown here is derived from an EMBL/GenBank/DDBJ whole genome shotgun (WGS) entry which is preliminary data.</text>
</comment>
<dbReference type="Gene3D" id="3.40.50.1100">
    <property type="match status" value="2"/>
</dbReference>
<reference evidence="7" key="1">
    <citation type="submission" date="2020-06" db="EMBL/GenBank/DDBJ databases">
        <title>Draft genome of Bugula neritina, a colonial animal packing powerful symbionts and potential medicines.</title>
        <authorList>
            <person name="Rayko M."/>
        </authorList>
    </citation>
    <scope>NUCLEOTIDE SEQUENCE [LARGE SCALE GENOMIC DNA]</scope>
    <source>
        <strain evidence="7">Kwan_BN1</strain>
    </source>
</reference>
<evidence type="ECO:0000256" key="4">
    <source>
        <dbReference type="ARBA" id="ARBA00041766"/>
    </source>
</evidence>
<evidence type="ECO:0000256" key="3">
    <source>
        <dbReference type="ARBA" id="ARBA00023239"/>
    </source>
</evidence>
<dbReference type="GO" id="GO:0006565">
    <property type="term" value="P:L-serine catabolic process"/>
    <property type="evidence" value="ECO:0007669"/>
    <property type="project" value="TreeGrafter"/>
</dbReference>
<evidence type="ECO:0000313" key="8">
    <source>
        <dbReference type="Proteomes" id="UP000593567"/>
    </source>
</evidence>
<sequence>MGEQMIELKDLEFAGKNMQDSPLIRTPLIALNMNTPGKKIYLKCENLQKFGSFKGRGAYHAITQLTEEQRAGGICGASAGNFAQGLGFMANQLNVSCQMLVPDYIPQTKLSRILELDVKIKKVPFTQWWDAILSRTYDGIGQSTFIHPCDYNVMAGHGTIGLEILEDLPDVDTVICPYGSGGLITGVSSALKHHNKSIKVLACEPETATPLHVSLKAGKPLAFENHRSSFVDGMGGKNVLEEIWPYVSHLVDSSIVLSLEEIAEAIRILINRNSLVTEGAGAAPLAAALSNKVPNGTIVCVLSGGNIDSNKLVTILNGQVPT</sequence>
<dbReference type="OrthoDB" id="4418812at2759"/>
<evidence type="ECO:0000313" key="7">
    <source>
        <dbReference type="EMBL" id="KAF6029174.1"/>
    </source>
</evidence>
<evidence type="ECO:0000256" key="5">
    <source>
        <dbReference type="ARBA" id="ARBA00042605"/>
    </source>
</evidence>
<dbReference type="GO" id="GO:0006567">
    <property type="term" value="P:L-threonine catabolic process"/>
    <property type="evidence" value="ECO:0007669"/>
    <property type="project" value="TreeGrafter"/>
</dbReference>
<dbReference type="GO" id="GO:0003941">
    <property type="term" value="F:L-serine ammonia-lyase activity"/>
    <property type="evidence" value="ECO:0007669"/>
    <property type="project" value="TreeGrafter"/>
</dbReference>
<dbReference type="InterPro" id="IPR036052">
    <property type="entry name" value="TrpB-like_PALP_sf"/>
</dbReference>
<dbReference type="InterPro" id="IPR050147">
    <property type="entry name" value="Ser/Thr_Dehydratase"/>
</dbReference>
<dbReference type="PANTHER" id="PTHR48078">
    <property type="entry name" value="THREONINE DEHYDRATASE, MITOCHONDRIAL-RELATED"/>
    <property type="match status" value="1"/>
</dbReference>
<name>A0A7J7JU28_BUGNE</name>
<dbReference type="GO" id="GO:0009097">
    <property type="term" value="P:isoleucine biosynthetic process"/>
    <property type="evidence" value="ECO:0007669"/>
    <property type="project" value="TreeGrafter"/>
</dbReference>
<keyword evidence="3" id="KW-0456">Lyase</keyword>
<gene>
    <name evidence="7" type="ORF">EB796_012520</name>
</gene>
<evidence type="ECO:0000259" key="6">
    <source>
        <dbReference type="Pfam" id="PF00291"/>
    </source>
</evidence>
<keyword evidence="2" id="KW-0663">Pyridoxal phosphate</keyword>
<dbReference type="GO" id="GO:0004794">
    <property type="term" value="F:threonine deaminase activity"/>
    <property type="evidence" value="ECO:0007669"/>
    <property type="project" value="TreeGrafter"/>
</dbReference>
<dbReference type="InterPro" id="IPR001926">
    <property type="entry name" value="TrpB-like_PALP"/>
</dbReference>
<keyword evidence="8" id="KW-1185">Reference proteome</keyword>